<comment type="caution">
    <text evidence="1">The sequence shown here is derived from an EMBL/GenBank/DDBJ whole genome shotgun (WGS) entry which is preliminary data.</text>
</comment>
<protein>
    <submittedName>
        <fullName evidence="1">Uncharacterized protein</fullName>
    </submittedName>
</protein>
<dbReference type="EMBL" id="LAZR01011736">
    <property type="protein sequence ID" value="KKM60127.1"/>
    <property type="molecule type" value="Genomic_DNA"/>
</dbReference>
<sequence>MGFIHIIEKRIELSVDEEEKSLLRDELRYRWPFRGLDLSQLNAITEEYFPKPKGGEGIEMDEWDVADSIISNVYPGWRHVQNHGILRGNIAKAIKDATETKEASNEEDRN</sequence>
<proteinExistence type="predicted"/>
<name>A0A0F9LSQ4_9ZZZZ</name>
<accession>A0A0F9LSQ4</accession>
<organism evidence="1">
    <name type="scientific">marine sediment metagenome</name>
    <dbReference type="NCBI Taxonomy" id="412755"/>
    <lineage>
        <taxon>unclassified sequences</taxon>
        <taxon>metagenomes</taxon>
        <taxon>ecological metagenomes</taxon>
    </lineage>
</organism>
<reference evidence="1" key="1">
    <citation type="journal article" date="2015" name="Nature">
        <title>Complex archaea that bridge the gap between prokaryotes and eukaryotes.</title>
        <authorList>
            <person name="Spang A."/>
            <person name="Saw J.H."/>
            <person name="Jorgensen S.L."/>
            <person name="Zaremba-Niedzwiedzka K."/>
            <person name="Martijn J."/>
            <person name="Lind A.E."/>
            <person name="van Eijk R."/>
            <person name="Schleper C."/>
            <person name="Guy L."/>
            <person name="Ettema T.J."/>
        </authorList>
    </citation>
    <scope>NUCLEOTIDE SEQUENCE</scope>
</reference>
<gene>
    <name evidence="1" type="ORF">LCGC14_1545030</name>
</gene>
<evidence type="ECO:0000313" key="1">
    <source>
        <dbReference type="EMBL" id="KKM60127.1"/>
    </source>
</evidence>
<dbReference type="AlphaFoldDB" id="A0A0F9LSQ4"/>